<sequence length="339" mass="38669">MEQYIEQCIESLCSQTLHEIEIILVDDGSTDQTPAICERFAQMDERIRVIHKPNGGLVSARKAGAAVAKGQFIGCVDGDDFVEPEMYEALADAAEYSAASMAECQFFHYIQESGEKQENRGVLKQGVYDRDALRQVLYPTLLTEMREPPSSCNKIYATELYRRHIGTISDRIVQGEDFCLTYPMLMEKDVRLAVVDRPLYDYRILKRSMSHGYRRGLIDSYTLLLEHVEAAVMQSAEPVLIGQMDVLRPSYMMSCVFNEMLPDAPRPYAASHSIVRQAALSCTPQQWRSLIQSDKGRPKTERLVAQLCESRNFALLDVLIRLKRVQLTLREKKENRNND</sequence>
<protein>
    <submittedName>
        <fullName evidence="4">Glycosyltransferase</fullName>
    </submittedName>
</protein>
<dbReference type="EMBL" id="DXFW01000036">
    <property type="protein sequence ID" value="HIX06477.1"/>
    <property type="molecule type" value="Genomic_DNA"/>
</dbReference>
<feature type="domain" description="Glycosyltransferase 2-like" evidence="3">
    <location>
        <begin position="2"/>
        <end position="134"/>
    </location>
</feature>
<dbReference type="Pfam" id="PF00535">
    <property type="entry name" value="Glycos_transf_2"/>
    <property type="match status" value="1"/>
</dbReference>
<dbReference type="PANTHER" id="PTHR22916">
    <property type="entry name" value="GLYCOSYLTRANSFERASE"/>
    <property type="match status" value="1"/>
</dbReference>
<reference evidence="4" key="2">
    <citation type="submission" date="2021-04" db="EMBL/GenBank/DDBJ databases">
        <authorList>
            <person name="Gilroy R."/>
        </authorList>
    </citation>
    <scope>NUCLEOTIDE SEQUENCE</scope>
    <source>
        <strain evidence="4">2239</strain>
    </source>
</reference>
<evidence type="ECO:0000313" key="4">
    <source>
        <dbReference type="EMBL" id="HIX06477.1"/>
    </source>
</evidence>
<dbReference type="GO" id="GO:0016757">
    <property type="term" value="F:glycosyltransferase activity"/>
    <property type="evidence" value="ECO:0007669"/>
    <property type="project" value="UniProtKB-KW"/>
</dbReference>
<dbReference type="Proteomes" id="UP000824193">
    <property type="component" value="Unassembled WGS sequence"/>
</dbReference>
<keyword evidence="2" id="KW-0808">Transferase</keyword>
<proteinExistence type="predicted"/>
<dbReference type="InterPro" id="IPR029044">
    <property type="entry name" value="Nucleotide-diphossugar_trans"/>
</dbReference>
<dbReference type="InterPro" id="IPR001173">
    <property type="entry name" value="Glyco_trans_2-like"/>
</dbReference>
<accession>A0A9D2AF25</accession>
<evidence type="ECO:0000256" key="1">
    <source>
        <dbReference type="ARBA" id="ARBA00022676"/>
    </source>
</evidence>
<dbReference type="SUPFAM" id="SSF53448">
    <property type="entry name" value="Nucleotide-diphospho-sugar transferases"/>
    <property type="match status" value="1"/>
</dbReference>
<evidence type="ECO:0000259" key="3">
    <source>
        <dbReference type="Pfam" id="PF00535"/>
    </source>
</evidence>
<evidence type="ECO:0000256" key="2">
    <source>
        <dbReference type="ARBA" id="ARBA00022679"/>
    </source>
</evidence>
<dbReference type="CDD" id="cd00761">
    <property type="entry name" value="Glyco_tranf_GTA_type"/>
    <property type="match status" value="1"/>
</dbReference>
<evidence type="ECO:0000313" key="5">
    <source>
        <dbReference type="Proteomes" id="UP000824193"/>
    </source>
</evidence>
<keyword evidence="1" id="KW-0328">Glycosyltransferase</keyword>
<gene>
    <name evidence="4" type="ORF">H9865_10360</name>
</gene>
<dbReference type="AlphaFoldDB" id="A0A9D2AF25"/>
<reference evidence="4" key="1">
    <citation type="journal article" date="2021" name="PeerJ">
        <title>Extensive microbial diversity within the chicken gut microbiome revealed by metagenomics and culture.</title>
        <authorList>
            <person name="Gilroy R."/>
            <person name="Ravi A."/>
            <person name="Getino M."/>
            <person name="Pursley I."/>
            <person name="Horton D.L."/>
            <person name="Alikhan N.F."/>
            <person name="Baker D."/>
            <person name="Gharbi K."/>
            <person name="Hall N."/>
            <person name="Watson M."/>
            <person name="Adriaenssens E.M."/>
            <person name="Foster-Nyarko E."/>
            <person name="Jarju S."/>
            <person name="Secka A."/>
            <person name="Antonio M."/>
            <person name="Oren A."/>
            <person name="Chaudhuri R.R."/>
            <person name="La Ragione R."/>
            <person name="Hildebrand F."/>
            <person name="Pallen M.J."/>
        </authorList>
    </citation>
    <scope>NUCLEOTIDE SEQUENCE</scope>
    <source>
        <strain evidence="4">2239</strain>
    </source>
</reference>
<organism evidence="4 5">
    <name type="scientific">Candidatus Allofournierella pullicola</name>
    <dbReference type="NCBI Taxonomy" id="2838596"/>
    <lineage>
        <taxon>Bacteria</taxon>
        <taxon>Bacillati</taxon>
        <taxon>Bacillota</taxon>
        <taxon>Clostridia</taxon>
        <taxon>Eubacteriales</taxon>
        <taxon>Oscillospiraceae</taxon>
        <taxon>Allofournierella</taxon>
    </lineage>
</organism>
<comment type="caution">
    <text evidence="4">The sequence shown here is derived from an EMBL/GenBank/DDBJ whole genome shotgun (WGS) entry which is preliminary data.</text>
</comment>
<dbReference type="Gene3D" id="3.90.550.10">
    <property type="entry name" value="Spore Coat Polysaccharide Biosynthesis Protein SpsA, Chain A"/>
    <property type="match status" value="1"/>
</dbReference>
<dbReference type="PANTHER" id="PTHR22916:SF51">
    <property type="entry name" value="GLYCOSYLTRANSFERASE EPSH-RELATED"/>
    <property type="match status" value="1"/>
</dbReference>
<name>A0A9D2AF25_9FIRM</name>